<evidence type="ECO:0000259" key="1">
    <source>
        <dbReference type="Pfam" id="PF09861"/>
    </source>
</evidence>
<feature type="domain" description="LarA-like N-terminal" evidence="1">
    <location>
        <begin position="8"/>
        <end position="204"/>
    </location>
</feature>
<reference evidence="3 4" key="1">
    <citation type="submission" date="2020-04" db="EMBL/GenBank/DDBJ databases">
        <authorList>
            <person name="Hitch T.C.A."/>
            <person name="Wylensek D."/>
            <person name="Clavel T."/>
        </authorList>
    </citation>
    <scope>NUCLEOTIDE SEQUENCE [LARGE SCALE GENOMIC DNA]</scope>
    <source>
        <strain evidence="3 4">Oil-RF-744-FAT-WT-6-1</strain>
    </source>
</reference>
<dbReference type="InterPro" id="IPR047926">
    <property type="entry name" value="Ni_dep_LarA"/>
</dbReference>
<dbReference type="InterPro" id="IPR048520">
    <property type="entry name" value="LarA_C"/>
</dbReference>
<evidence type="ECO:0000313" key="4">
    <source>
        <dbReference type="Proteomes" id="UP000591071"/>
    </source>
</evidence>
<comment type="caution">
    <text evidence="3">The sequence shown here is derived from an EMBL/GenBank/DDBJ whole genome shotgun (WGS) entry which is preliminary data.</text>
</comment>
<name>A0A848BVV9_9FIRM</name>
<evidence type="ECO:0000259" key="2">
    <source>
        <dbReference type="Pfam" id="PF21113"/>
    </source>
</evidence>
<dbReference type="Gene3D" id="3.40.50.11440">
    <property type="match status" value="1"/>
</dbReference>
<accession>A0A848BVV9</accession>
<gene>
    <name evidence="3" type="primary">larA</name>
    <name evidence="3" type="ORF">HF872_07075</name>
</gene>
<dbReference type="RefSeq" id="WP_170087605.1">
    <property type="nucleotide sequence ID" value="NZ_JABAFG010000010.1"/>
</dbReference>
<dbReference type="Gene3D" id="3.90.226.30">
    <property type="match status" value="1"/>
</dbReference>
<dbReference type="PANTHER" id="PTHR33171:SF17">
    <property type="entry name" value="LARA-LIKE N-TERMINAL DOMAIN-CONTAINING PROTEIN"/>
    <property type="match status" value="1"/>
</dbReference>
<dbReference type="Pfam" id="PF09861">
    <property type="entry name" value="Lar_N"/>
    <property type="match status" value="1"/>
</dbReference>
<evidence type="ECO:0000313" key="3">
    <source>
        <dbReference type="EMBL" id="NME28384.1"/>
    </source>
</evidence>
<dbReference type="GO" id="GO:0050043">
    <property type="term" value="F:lactate racemase activity"/>
    <property type="evidence" value="ECO:0007669"/>
    <property type="project" value="InterPro"/>
</dbReference>
<feature type="domain" description="Lactate racemase C-terminal" evidence="2">
    <location>
        <begin position="282"/>
        <end position="422"/>
    </location>
</feature>
<dbReference type="InterPro" id="IPR048068">
    <property type="entry name" value="LarA-like"/>
</dbReference>
<sequence length="437" mass="48521">MKSFEFPYGTGTQTLVLDEQHIQYHLTSTQTKEITHEEEAIRYSLRHPIDSRPLVDCVKTSGTVVIIVSDVTRAVHTDRMLRAIVAELEEAGVADDQITVLVALGTHRQQTKEETAAVCGRDMMRRLNIVQHDCHDENQLVSVGTTSYGNDVRLNRLAVEADTVILTGAVSFHDMAGFGGGRKAVLPGIAGYDTIMTNHALALNPDCPYGMDPRCDAGKLSDNPIHCDMMEGAAFLKPAFLVNLVLTAEGKLHDVVSGDWQTAWQEGCRRLLALDGVPIEHLSDVVIGSAGGHPKDINLYQATKAHMNAVFAVKPGGILILAMACPDMYEPADFTDWFFRDDLDEVLSAVRQHFTIPAFSAYKTRCLIRMMKEVYIVTDRAYFEVIRRTGEIPAETMEEAWQMAQKTLQAENKTDYTVTVMPYAAATLPVYQKRDRS</sequence>
<dbReference type="Proteomes" id="UP000591071">
    <property type="component" value="Unassembled WGS sequence"/>
</dbReference>
<dbReference type="Pfam" id="PF21113">
    <property type="entry name" value="LarA_C"/>
    <property type="match status" value="1"/>
</dbReference>
<dbReference type="EMBL" id="JABAFG010000010">
    <property type="protein sequence ID" value="NME28384.1"/>
    <property type="molecule type" value="Genomic_DNA"/>
</dbReference>
<dbReference type="InterPro" id="IPR018657">
    <property type="entry name" value="LarA-like_N"/>
</dbReference>
<dbReference type="NCBIfam" id="NF033504">
    <property type="entry name" value="Ni_dep_LarA"/>
    <property type="match status" value="1"/>
</dbReference>
<dbReference type="InterPro" id="IPR043166">
    <property type="entry name" value="LarA-like_C"/>
</dbReference>
<dbReference type="AlphaFoldDB" id="A0A848BVV9"/>
<proteinExistence type="predicted"/>
<protein>
    <submittedName>
        <fullName evidence="3">Nickel-dependent lactate racemase</fullName>
    </submittedName>
</protein>
<dbReference type="PANTHER" id="PTHR33171">
    <property type="entry name" value="LAR_N DOMAIN-CONTAINING PROTEIN"/>
    <property type="match status" value="1"/>
</dbReference>
<organism evidence="3 4">
    <name type="scientific">Megasphaera hexanoica</name>
    <dbReference type="NCBI Taxonomy" id="1675036"/>
    <lineage>
        <taxon>Bacteria</taxon>
        <taxon>Bacillati</taxon>
        <taxon>Bacillota</taxon>
        <taxon>Negativicutes</taxon>
        <taxon>Veillonellales</taxon>
        <taxon>Veillonellaceae</taxon>
        <taxon>Megasphaera</taxon>
    </lineage>
</organism>